<sequence>MITTTPTVSGKQLKFEEGTQRLQQQQQTGRFRQTTAIIRTALAAGRTDHNNTGSFRQAVEV</sequence>
<dbReference type="Proteomes" id="UP000541444">
    <property type="component" value="Unassembled WGS sequence"/>
</dbReference>
<proteinExistence type="predicted"/>
<keyword evidence="2" id="KW-1185">Reference proteome</keyword>
<name>A0A7J7N770_9MAGN</name>
<evidence type="ECO:0000313" key="1">
    <source>
        <dbReference type="EMBL" id="KAF6162748.1"/>
    </source>
</evidence>
<gene>
    <name evidence="1" type="ORF">GIB67_029017</name>
</gene>
<protein>
    <submittedName>
        <fullName evidence="1">Uncharacterized protein</fullName>
    </submittedName>
</protein>
<reference evidence="1 2" key="1">
    <citation type="journal article" date="2020" name="IScience">
        <title>Genome Sequencing of the Endangered Kingdonia uniflora (Circaeasteraceae, Ranunculales) Reveals Potential Mechanisms of Evolutionary Specialization.</title>
        <authorList>
            <person name="Sun Y."/>
            <person name="Deng T."/>
            <person name="Zhang A."/>
            <person name="Moore M.J."/>
            <person name="Landis J.B."/>
            <person name="Lin N."/>
            <person name="Zhang H."/>
            <person name="Zhang X."/>
            <person name="Huang J."/>
            <person name="Zhang X."/>
            <person name="Sun H."/>
            <person name="Wang H."/>
        </authorList>
    </citation>
    <scope>NUCLEOTIDE SEQUENCE [LARGE SCALE GENOMIC DNA]</scope>
    <source>
        <strain evidence="1">TB1705</strain>
        <tissue evidence="1">Leaf</tissue>
    </source>
</reference>
<dbReference type="EMBL" id="JACGCM010001011">
    <property type="protein sequence ID" value="KAF6162748.1"/>
    <property type="molecule type" value="Genomic_DNA"/>
</dbReference>
<organism evidence="1 2">
    <name type="scientific">Kingdonia uniflora</name>
    <dbReference type="NCBI Taxonomy" id="39325"/>
    <lineage>
        <taxon>Eukaryota</taxon>
        <taxon>Viridiplantae</taxon>
        <taxon>Streptophyta</taxon>
        <taxon>Embryophyta</taxon>
        <taxon>Tracheophyta</taxon>
        <taxon>Spermatophyta</taxon>
        <taxon>Magnoliopsida</taxon>
        <taxon>Ranunculales</taxon>
        <taxon>Circaeasteraceae</taxon>
        <taxon>Kingdonia</taxon>
    </lineage>
</organism>
<comment type="caution">
    <text evidence="1">The sequence shown here is derived from an EMBL/GenBank/DDBJ whole genome shotgun (WGS) entry which is preliminary data.</text>
</comment>
<accession>A0A7J7N770</accession>
<dbReference type="AlphaFoldDB" id="A0A7J7N770"/>
<evidence type="ECO:0000313" key="2">
    <source>
        <dbReference type="Proteomes" id="UP000541444"/>
    </source>
</evidence>